<reference evidence="2" key="3">
    <citation type="submission" date="2025-09" db="UniProtKB">
        <authorList>
            <consortium name="Ensembl"/>
        </authorList>
    </citation>
    <scope>IDENTIFICATION</scope>
</reference>
<name>A0A4X2KLN3_VOMUR</name>
<feature type="region of interest" description="Disordered" evidence="1">
    <location>
        <begin position="26"/>
        <end position="52"/>
    </location>
</feature>
<reference evidence="3" key="1">
    <citation type="submission" date="2018-12" db="EMBL/GenBank/DDBJ databases">
        <authorList>
            <person name="Yazar S."/>
        </authorList>
    </citation>
    <scope>NUCLEOTIDE SEQUENCE [LARGE SCALE GENOMIC DNA]</scope>
</reference>
<proteinExistence type="predicted"/>
<protein>
    <submittedName>
        <fullName evidence="2">Uncharacterized protein</fullName>
    </submittedName>
</protein>
<accession>A0A4X2KLN3</accession>
<evidence type="ECO:0000313" key="2">
    <source>
        <dbReference type="Ensembl" id="ENSVURP00010013014.1"/>
    </source>
</evidence>
<dbReference type="STRING" id="29139.ENSVURP00010013014"/>
<evidence type="ECO:0000313" key="3">
    <source>
        <dbReference type="Proteomes" id="UP000314987"/>
    </source>
</evidence>
<dbReference type="AlphaFoldDB" id="A0A4X2KLN3"/>
<dbReference type="Proteomes" id="UP000314987">
    <property type="component" value="Unassembled WGS sequence"/>
</dbReference>
<dbReference type="Ensembl" id="ENSVURT00010014809.1">
    <property type="protein sequence ID" value="ENSVURP00010013014.1"/>
    <property type="gene ID" value="ENSVURG00010010022.1"/>
</dbReference>
<evidence type="ECO:0000256" key="1">
    <source>
        <dbReference type="SAM" id="MobiDB-lite"/>
    </source>
</evidence>
<keyword evidence="3" id="KW-1185">Reference proteome</keyword>
<feature type="compositionally biased region" description="Low complexity" evidence="1">
    <location>
        <begin position="34"/>
        <end position="47"/>
    </location>
</feature>
<reference evidence="2" key="2">
    <citation type="submission" date="2025-08" db="UniProtKB">
        <authorList>
            <consortium name="Ensembl"/>
        </authorList>
    </citation>
    <scope>IDENTIFICATION</scope>
</reference>
<sequence length="77" mass="8309">TLRLKKKKQPRKNIMRKACGQIFMETDESPQDGSVTASVTDSDSVHVQTQTGQNSIPTLAQVSVAGPSTGRALQLQL</sequence>
<organism evidence="2 3">
    <name type="scientific">Vombatus ursinus</name>
    <name type="common">Common wombat</name>
    <dbReference type="NCBI Taxonomy" id="29139"/>
    <lineage>
        <taxon>Eukaryota</taxon>
        <taxon>Metazoa</taxon>
        <taxon>Chordata</taxon>
        <taxon>Craniata</taxon>
        <taxon>Vertebrata</taxon>
        <taxon>Euteleostomi</taxon>
        <taxon>Mammalia</taxon>
        <taxon>Metatheria</taxon>
        <taxon>Diprotodontia</taxon>
        <taxon>Vombatidae</taxon>
        <taxon>Vombatus</taxon>
    </lineage>
</organism>